<dbReference type="SUPFAM" id="SSF101967">
    <property type="entry name" value="Adhesin YadA, collagen-binding domain"/>
    <property type="match status" value="4"/>
</dbReference>
<feature type="domain" description="Trimeric autotransporter adhesin YadA-like head" evidence="13">
    <location>
        <begin position="281"/>
        <end position="307"/>
    </location>
</feature>
<keyword evidence="5" id="KW-1134">Transmembrane beta strand</keyword>
<proteinExistence type="inferred from homology"/>
<feature type="domain" description="Trimeric autotransporter adhesin YadA-like head" evidence="13">
    <location>
        <begin position="437"/>
        <end position="463"/>
    </location>
</feature>
<keyword evidence="6" id="KW-0812">Transmembrane</keyword>
<reference evidence="15 16" key="1">
    <citation type="submission" date="2023-03" db="EMBL/GenBank/DDBJ databases">
        <title>Draft assemblies of triclosan tolerant bacteria isolated from returned activated sludge.</title>
        <authorList>
            <person name="Van Hamelsveld S."/>
        </authorList>
    </citation>
    <scope>NUCLEOTIDE SEQUENCE [LARGE SCALE GENOMIC DNA]</scope>
    <source>
        <strain evidence="15 16">GW210010_S58</strain>
    </source>
</reference>
<gene>
    <name evidence="15" type="ORF">P3W85_16370</name>
</gene>
<evidence type="ECO:0000313" key="15">
    <source>
        <dbReference type="EMBL" id="MDF3834518.1"/>
    </source>
</evidence>
<dbReference type="Gene3D" id="3.30.1300.30">
    <property type="entry name" value="GSPII I/J protein-like"/>
    <property type="match status" value="1"/>
</dbReference>
<feature type="non-terminal residue" evidence="15">
    <location>
        <position position="1"/>
    </location>
</feature>
<dbReference type="Proteomes" id="UP001216674">
    <property type="component" value="Unassembled WGS sequence"/>
</dbReference>
<feature type="domain" description="Trimeric autotransporter adhesin YadA-like stalk" evidence="14">
    <location>
        <begin position="189"/>
        <end position="222"/>
    </location>
</feature>
<evidence type="ECO:0000256" key="7">
    <source>
        <dbReference type="ARBA" id="ARBA00022729"/>
    </source>
</evidence>
<evidence type="ECO:0000256" key="10">
    <source>
        <dbReference type="ARBA" id="ARBA00023237"/>
    </source>
</evidence>
<dbReference type="EMBL" id="JARJLM010000277">
    <property type="protein sequence ID" value="MDF3834518.1"/>
    <property type="molecule type" value="Genomic_DNA"/>
</dbReference>
<sequence length="662" mass="64277">KSVASNVEQVAENAVKYDDASKGSVTLGGTASVDGGVTGGTRITNVHQGDVSATSTDAVNGAQLHATNQKVEQNTTSITNLGDTITNVAGDTSDTYVAQNGRGVKYVRTNDTGLPPDDAHATVAGATAVGYGASSTAADAVAIGRNARATAAGSVALGANSVADGTTLGNAAYMVGGTATGEVNVGNRRITGVEAGAEDTDAVNVRQLKAVNANITNIANGAVGMFQVSQDYNTPAPSALGAKSVAGGANAVASGADAMAVGNNTSASGNASVALGNGAVASGAGSTAVGNGAAASASGSVALGNGASDGGRGAESYTGKYSNVQNDTAGTVSVGNAQTGETRTISNVADGKNATDAVNLRQLDGAVKAANEYTDTRIESISSDITNIHNGAAGMFQVSKDTNTPSPSATGANSAAGGSGSMASGANSTAVGNQSQATGAGSTALGNGAVASGQNSVALGAGSSDGGRSNVVSVGSAGAERQIANVAAGTATTDAVNVGQLKASENGSVRYDKNADGSTNYNSVTMGGANTTSPVAVHNVANGVAATDAVNVQQLSNGVSSAVSQANQYTDTQINRLRGDLDRYERDANAGTAAAMAMAGIPQASLPGRSMLAAGVAGYRGQSALAIGMSAQSENGRWVYKLQGSANTRGSVGVAAGAGFHW</sequence>
<dbReference type="InterPro" id="IPR005594">
    <property type="entry name" value="YadA_C"/>
</dbReference>
<keyword evidence="9" id="KW-0472">Membrane</keyword>
<feature type="domain" description="Trimeric autotransporter adhesin YadA-like stalk" evidence="14">
    <location>
        <begin position="538"/>
        <end position="573"/>
    </location>
</feature>
<feature type="compositionally biased region" description="Polar residues" evidence="11">
    <location>
        <begin position="431"/>
        <end position="440"/>
    </location>
</feature>
<feature type="domain" description="Trimeric autotransporter adhesin YadA-like stalk" evidence="14">
    <location>
        <begin position="42"/>
        <end position="85"/>
    </location>
</feature>
<feature type="domain" description="Trimeric autotransporter adhesin YadA-like head" evidence="13">
    <location>
        <begin position="136"/>
        <end position="161"/>
    </location>
</feature>
<organism evidence="15 16">
    <name type="scientific">Cupriavidus basilensis</name>
    <dbReference type="NCBI Taxonomy" id="68895"/>
    <lineage>
        <taxon>Bacteria</taxon>
        <taxon>Pseudomonadati</taxon>
        <taxon>Pseudomonadota</taxon>
        <taxon>Betaproteobacteria</taxon>
        <taxon>Burkholderiales</taxon>
        <taxon>Burkholderiaceae</taxon>
        <taxon>Cupriavidus</taxon>
    </lineage>
</organism>
<evidence type="ECO:0000259" key="13">
    <source>
        <dbReference type="Pfam" id="PF05658"/>
    </source>
</evidence>
<evidence type="ECO:0000259" key="12">
    <source>
        <dbReference type="Pfam" id="PF03895"/>
    </source>
</evidence>
<keyword evidence="10" id="KW-0998">Cell outer membrane</keyword>
<dbReference type="Gene3D" id="2.60.40.4050">
    <property type="match status" value="1"/>
</dbReference>
<evidence type="ECO:0000259" key="14">
    <source>
        <dbReference type="Pfam" id="PF05662"/>
    </source>
</evidence>
<dbReference type="SUPFAM" id="SSF54523">
    <property type="entry name" value="Pili subunits"/>
    <property type="match status" value="1"/>
</dbReference>
<dbReference type="Pfam" id="PF05662">
    <property type="entry name" value="YadA_stalk"/>
    <property type="match status" value="5"/>
</dbReference>
<keyword evidence="16" id="KW-1185">Reference proteome</keyword>
<evidence type="ECO:0000256" key="1">
    <source>
        <dbReference type="ARBA" id="ARBA00004241"/>
    </source>
</evidence>
<dbReference type="Gene3D" id="2.150.10.10">
    <property type="entry name" value="Serralysin-like metalloprotease, C-terminal"/>
    <property type="match status" value="2"/>
</dbReference>
<keyword evidence="7" id="KW-0732">Signal</keyword>
<dbReference type="Pfam" id="PF03895">
    <property type="entry name" value="YadA_anchor"/>
    <property type="match status" value="1"/>
</dbReference>
<dbReference type="Gene3D" id="6.10.250.2040">
    <property type="match status" value="1"/>
</dbReference>
<evidence type="ECO:0000256" key="6">
    <source>
        <dbReference type="ARBA" id="ARBA00022692"/>
    </source>
</evidence>
<comment type="similarity">
    <text evidence="3">Belongs to the autotransporter-2 (AT-2) (TC 1.B.40) family.</text>
</comment>
<evidence type="ECO:0000256" key="9">
    <source>
        <dbReference type="ARBA" id="ARBA00023136"/>
    </source>
</evidence>
<feature type="domain" description="Trimeric autotransporter adhesin YadA-like head" evidence="13">
    <location>
        <begin position="253"/>
        <end position="279"/>
    </location>
</feature>
<evidence type="ECO:0000256" key="5">
    <source>
        <dbReference type="ARBA" id="ARBA00022452"/>
    </source>
</evidence>
<feature type="domain" description="Trimeric autotransporter adhesin YadA-like stalk" evidence="14">
    <location>
        <begin position="345"/>
        <end position="381"/>
    </location>
</feature>
<feature type="domain" description="Trimeric autotransporter adhesin YadA-like C-terminal membrane anchor" evidence="12">
    <location>
        <begin position="602"/>
        <end position="662"/>
    </location>
</feature>
<name>A0ABT6APJ3_9BURK</name>
<dbReference type="InterPro" id="IPR008640">
    <property type="entry name" value="Adhesin_Head_dom"/>
</dbReference>
<dbReference type="InterPro" id="IPR045584">
    <property type="entry name" value="Pilin-like"/>
</dbReference>
<keyword evidence="8" id="KW-0653">Protein transport</keyword>
<evidence type="ECO:0000256" key="8">
    <source>
        <dbReference type="ARBA" id="ARBA00022927"/>
    </source>
</evidence>
<dbReference type="InterPro" id="IPR011049">
    <property type="entry name" value="Serralysin-like_metalloprot_C"/>
</dbReference>
<feature type="domain" description="Trimeric autotransporter adhesin YadA-like head" evidence="13">
    <location>
        <begin position="409"/>
        <end position="435"/>
    </location>
</feature>
<evidence type="ECO:0000256" key="2">
    <source>
        <dbReference type="ARBA" id="ARBA00004442"/>
    </source>
</evidence>
<dbReference type="RefSeq" id="WP_276265547.1">
    <property type="nucleotide sequence ID" value="NZ_JARJLM010000277.1"/>
</dbReference>
<protein>
    <submittedName>
        <fullName evidence="15">YadA family autotransporter adhesin</fullName>
    </submittedName>
</protein>
<dbReference type="Pfam" id="PF05658">
    <property type="entry name" value="YadA_head"/>
    <property type="match status" value="5"/>
</dbReference>
<feature type="domain" description="Trimeric autotransporter adhesin YadA-like stalk" evidence="14">
    <location>
        <begin position="482"/>
        <end position="523"/>
    </location>
</feature>
<accession>A0ABT6APJ3</accession>
<dbReference type="InterPro" id="IPR008635">
    <property type="entry name" value="Coiled_stalk_dom"/>
</dbReference>
<evidence type="ECO:0000256" key="3">
    <source>
        <dbReference type="ARBA" id="ARBA00005848"/>
    </source>
</evidence>
<evidence type="ECO:0000256" key="11">
    <source>
        <dbReference type="SAM" id="MobiDB-lite"/>
    </source>
</evidence>
<comment type="caution">
    <text evidence="15">The sequence shown here is derived from an EMBL/GenBank/DDBJ whole genome shotgun (WGS) entry which is preliminary data.</text>
</comment>
<dbReference type="Gene3D" id="1.20.5.2280">
    <property type="match status" value="1"/>
</dbReference>
<feature type="region of interest" description="Disordered" evidence="11">
    <location>
        <begin position="397"/>
        <end position="440"/>
    </location>
</feature>
<comment type="subcellular location">
    <subcellularLocation>
        <location evidence="2">Cell outer membrane</location>
    </subcellularLocation>
    <subcellularLocation>
        <location evidence="1">Cell surface</location>
    </subcellularLocation>
</comment>
<dbReference type="Gene3D" id="1.20.5.170">
    <property type="match status" value="1"/>
</dbReference>
<evidence type="ECO:0000256" key="4">
    <source>
        <dbReference type="ARBA" id="ARBA00022448"/>
    </source>
</evidence>
<evidence type="ECO:0000313" key="16">
    <source>
        <dbReference type="Proteomes" id="UP001216674"/>
    </source>
</evidence>
<feature type="compositionally biased region" description="Low complexity" evidence="11">
    <location>
        <begin position="405"/>
        <end position="430"/>
    </location>
</feature>
<keyword evidence="4" id="KW-0813">Transport</keyword>